<dbReference type="Proteomes" id="UP000035740">
    <property type="component" value="Unassembled WGS sequence"/>
</dbReference>
<accession>A0A0J8BI83</accession>
<evidence type="ECO:0000256" key="1">
    <source>
        <dbReference type="SAM" id="MobiDB-lite"/>
    </source>
</evidence>
<sequence>MSRSLRRFWRRPRWSTMATLAGVDDRKKKQLHDELDQVKPRQLREEDVGPCGREPMPPDPESCCGNNCPNCVWTVYWDELQEYQRRCGV</sequence>
<dbReference type="OrthoDB" id="20314at2759"/>
<feature type="domain" description="Oxidoreductase-like" evidence="2">
    <location>
        <begin position="55"/>
        <end position="86"/>
    </location>
</feature>
<keyword evidence="4" id="KW-1185">Reference proteome</keyword>
<gene>
    <name evidence="3" type="ORF">BVRB_036220</name>
</gene>
<evidence type="ECO:0000313" key="3">
    <source>
        <dbReference type="EMBL" id="KMS65415.1"/>
    </source>
</evidence>
<dbReference type="InterPro" id="IPR019180">
    <property type="entry name" value="Oxidoreductase-like_N"/>
</dbReference>
<proteinExistence type="predicted"/>
<feature type="region of interest" description="Disordered" evidence="1">
    <location>
        <begin position="26"/>
        <end position="60"/>
    </location>
</feature>
<dbReference type="Gramene" id="KMS65415">
    <property type="protein sequence ID" value="KMS65415"/>
    <property type="gene ID" value="BVRB_036220"/>
</dbReference>
<protein>
    <recommendedName>
        <fullName evidence="2">Oxidoreductase-like domain-containing protein</fullName>
    </recommendedName>
</protein>
<reference evidence="3 4" key="1">
    <citation type="journal article" date="2014" name="Nature">
        <title>The genome of the recently domesticated crop plant sugar beet (Beta vulgaris).</title>
        <authorList>
            <person name="Dohm J.C."/>
            <person name="Minoche A.E."/>
            <person name="Holtgrawe D."/>
            <person name="Capella-Gutierrez S."/>
            <person name="Zakrzewski F."/>
            <person name="Tafer H."/>
            <person name="Rupp O."/>
            <person name="Sorensen T.R."/>
            <person name="Stracke R."/>
            <person name="Reinhardt R."/>
            <person name="Goesmann A."/>
            <person name="Kraft T."/>
            <person name="Schulz B."/>
            <person name="Stadler P.F."/>
            <person name="Schmidt T."/>
            <person name="Gabaldon T."/>
            <person name="Lehrach H."/>
            <person name="Weisshaar B."/>
            <person name="Himmelbauer H."/>
        </authorList>
    </citation>
    <scope>NUCLEOTIDE SEQUENCE [LARGE SCALE GENOMIC DNA]</scope>
    <source>
        <tissue evidence="3">Taproot</tissue>
    </source>
</reference>
<dbReference type="AlphaFoldDB" id="A0A0J8BI83"/>
<dbReference type="EMBL" id="KQ109004">
    <property type="protein sequence ID" value="KMS65415.1"/>
    <property type="molecule type" value="Genomic_DNA"/>
</dbReference>
<feature type="compositionally biased region" description="Basic and acidic residues" evidence="1">
    <location>
        <begin position="26"/>
        <end position="47"/>
    </location>
</feature>
<name>A0A0J8BI83_BETVV</name>
<evidence type="ECO:0000313" key="4">
    <source>
        <dbReference type="Proteomes" id="UP000035740"/>
    </source>
</evidence>
<organism evidence="3 4">
    <name type="scientific">Beta vulgaris subsp. vulgaris</name>
    <name type="common">Beet</name>
    <dbReference type="NCBI Taxonomy" id="3555"/>
    <lineage>
        <taxon>Eukaryota</taxon>
        <taxon>Viridiplantae</taxon>
        <taxon>Streptophyta</taxon>
        <taxon>Embryophyta</taxon>
        <taxon>Tracheophyta</taxon>
        <taxon>Spermatophyta</taxon>
        <taxon>Magnoliopsida</taxon>
        <taxon>eudicotyledons</taxon>
        <taxon>Gunneridae</taxon>
        <taxon>Pentapetalae</taxon>
        <taxon>Caryophyllales</taxon>
        <taxon>Chenopodiaceae</taxon>
        <taxon>Betoideae</taxon>
        <taxon>Beta</taxon>
    </lineage>
</organism>
<dbReference type="Pfam" id="PF09791">
    <property type="entry name" value="Oxidored-like"/>
    <property type="match status" value="1"/>
</dbReference>
<evidence type="ECO:0000259" key="2">
    <source>
        <dbReference type="Pfam" id="PF09791"/>
    </source>
</evidence>